<dbReference type="Gene3D" id="1.10.10.10">
    <property type="entry name" value="Winged helix-like DNA-binding domain superfamily/Winged helix DNA-binding domain"/>
    <property type="match status" value="1"/>
</dbReference>
<dbReference type="Proteomes" id="UP001501442">
    <property type="component" value="Unassembled WGS sequence"/>
</dbReference>
<evidence type="ECO:0000313" key="1">
    <source>
        <dbReference type="EMBL" id="GAA4638717.1"/>
    </source>
</evidence>
<protein>
    <recommendedName>
        <fullName evidence="3">HTH marR-type domain-containing protein</fullName>
    </recommendedName>
</protein>
<name>A0ABP8UU15_9ACTN</name>
<gene>
    <name evidence="1" type="ORF">GCM10023196_097560</name>
</gene>
<reference evidence="2" key="1">
    <citation type="journal article" date="2019" name="Int. J. Syst. Evol. Microbiol.">
        <title>The Global Catalogue of Microorganisms (GCM) 10K type strain sequencing project: providing services to taxonomists for standard genome sequencing and annotation.</title>
        <authorList>
            <consortium name="The Broad Institute Genomics Platform"/>
            <consortium name="The Broad Institute Genome Sequencing Center for Infectious Disease"/>
            <person name="Wu L."/>
            <person name="Ma J."/>
        </authorList>
    </citation>
    <scope>NUCLEOTIDE SEQUENCE [LARGE SCALE GENOMIC DNA]</scope>
    <source>
        <strain evidence="2">JCM 17939</strain>
    </source>
</reference>
<dbReference type="SUPFAM" id="SSF46785">
    <property type="entry name" value="Winged helix' DNA-binding domain"/>
    <property type="match status" value="1"/>
</dbReference>
<keyword evidence="2" id="KW-1185">Reference proteome</keyword>
<sequence length="74" mass="8098">MTGATGAGLITKSTDPQNRRRQLVALTPAGHERAALGREQAQEASRWIEELFGPERLTTLTLLLKELGDAGRDR</sequence>
<accession>A0ABP8UU15</accession>
<dbReference type="InterPro" id="IPR036388">
    <property type="entry name" value="WH-like_DNA-bd_sf"/>
</dbReference>
<organism evidence="1 2">
    <name type="scientific">Actinoallomurus vinaceus</name>
    <dbReference type="NCBI Taxonomy" id="1080074"/>
    <lineage>
        <taxon>Bacteria</taxon>
        <taxon>Bacillati</taxon>
        <taxon>Actinomycetota</taxon>
        <taxon>Actinomycetes</taxon>
        <taxon>Streptosporangiales</taxon>
        <taxon>Thermomonosporaceae</taxon>
        <taxon>Actinoallomurus</taxon>
    </lineage>
</organism>
<dbReference type="InterPro" id="IPR036390">
    <property type="entry name" value="WH_DNA-bd_sf"/>
</dbReference>
<proteinExistence type="predicted"/>
<evidence type="ECO:0000313" key="2">
    <source>
        <dbReference type="Proteomes" id="UP001501442"/>
    </source>
</evidence>
<evidence type="ECO:0008006" key="3">
    <source>
        <dbReference type="Google" id="ProtNLM"/>
    </source>
</evidence>
<dbReference type="EMBL" id="BAABHK010000024">
    <property type="protein sequence ID" value="GAA4638717.1"/>
    <property type="molecule type" value="Genomic_DNA"/>
</dbReference>
<comment type="caution">
    <text evidence="1">The sequence shown here is derived from an EMBL/GenBank/DDBJ whole genome shotgun (WGS) entry which is preliminary data.</text>
</comment>